<keyword evidence="1" id="KW-0812">Transmembrane</keyword>
<evidence type="ECO:0008006" key="4">
    <source>
        <dbReference type="Google" id="ProtNLM"/>
    </source>
</evidence>
<dbReference type="Proteomes" id="UP000177419">
    <property type="component" value="Unassembled WGS sequence"/>
</dbReference>
<keyword evidence="1" id="KW-0472">Membrane</keyword>
<evidence type="ECO:0000313" key="2">
    <source>
        <dbReference type="EMBL" id="OGN04970.1"/>
    </source>
</evidence>
<evidence type="ECO:0000256" key="1">
    <source>
        <dbReference type="SAM" id="Phobius"/>
    </source>
</evidence>
<sequence length="92" mass="10734">MKNPLTMRVESSMGAVFIVLLAAFFVGLFFIALKNFRSDTEILDAQETRIKVVSATERFLMESWMKENQISFPEGKNLRYLIPQYPSRPWLK</sequence>
<reference evidence="2 3" key="1">
    <citation type="journal article" date="2016" name="Nat. Commun.">
        <title>Thousands of microbial genomes shed light on interconnected biogeochemical processes in an aquifer system.</title>
        <authorList>
            <person name="Anantharaman K."/>
            <person name="Brown C.T."/>
            <person name="Hug L.A."/>
            <person name="Sharon I."/>
            <person name="Castelle C.J."/>
            <person name="Probst A.J."/>
            <person name="Thomas B.C."/>
            <person name="Singh A."/>
            <person name="Wilkins M.J."/>
            <person name="Karaoz U."/>
            <person name="Brodie E.L."/>
            <person name="Williams K.H."/>
            <person name="Hubbard S.S."/>
            <person name="Banfield J.F."/>
        </authorList>
    </citation>
    <scope>NUCLEOTIDE SEQUENCE [LARGE SCALE GENOMIC DNA]</scope>
</reference>
<gene>
    <name evidence="2" type="ORF">A2746_01285</name>
</gene>
<dbReference type="AlphaFoldDB" id="A0A1F8EXA2"/>
<evidence type="ECO:0000313" key="3">
    <source>
        <dbReference type="Proteomes" id="UP000177419"/>
    </source>
</evidence>
<dbReference type="EMBL" id="MGJJ01000019">
    <property type="protein sequence ID" value="OGN04970.1"/>
    <property type="molecule type" value="Genomic_DNA"/>
</dbReference>
<protein>
    <recommendedName>
        <fullName evidence="4">Type II secretion system protein GspG C-terminal domain-containing protein</fullName>
    </recommendedName>
</protein>
<feature type="transmembrane region" description="Helical" evidence="1">
    <location>
        <begin position="12"/>
        <end position="33"/>
    </location>
</feature>
<organism evidence="2 3">
    <name type="scientific">Candidatus Yanofskybacteria bacterium RIFCSPHIGHO2_01_FULL_44_22</name>
    <dbReference type="NCBI Taxonomy" id="1802669"/>
    <lineage>
        <taxon>Bacteria</taxon>
        <taxon>Candidatus Yanofskyibacteriota</taxon>
    </lineage>
</organism>
<comment type="caution">
    <text evidence="2">The sequence shown here is derived from an EMBL/GenBank/DDBJ whole genome shotgun (WGS) entry which is preliminary data.</text>
</comment>
<dbReference type="STRING" id="1802669.A2746_01285"/>
<name>A0A1F8EXA2_9BACT</name>
<accession>A0A1F8EXA2</accession>
<proteinExistence type="predicted"/>
<keyword evidence="1" id="KW-1133">Transmembrane helix</keyword>